<dbReference type="InterPro" id="IPR051540">
    <property type="entry name" value="S-2-haloacid_dehalogenase"/>
</dbReference>
<evidence type="ECO:0000313" key="3">
    <source>
        <dbReference type="Proteomes" id="UP000276886"/>
    </source>
</evidence>
<dbReference type="SFLD" id="SFLDS00003">
    <property type="entry name" value="Haloacid_Dehalogenase"/>
    <property type="match status" value="1"/>
</dbReference>
<proteinExistence type="predicted"/>
<dbReference type="GO" id="GO:0016787">
    <property type="term" value="F:hydrolase activity"/>
    <property type="evidence" value="ECO:0007669"/>
    <property type="project" value="UniProtKB-KW"/>
</dbReference>
<dbReference type="EMBL" id="RBPQ01000176">
    <property type="protein sequence ID" value="RMO25821.1"/>
    <property type="molecule type" value="Genomic_DNA"/>
</dbReference>
<dbReference type="SUPFAM" id="SSF56784">
    <property type="entry name" value="HAD-like"/>
    <property type="match status" value="1"/>
</dbReference>
<keyword evidence="1 2" id="KW-0378">Hydrolase</keyword>
<name>A0A3M3TY35_PSESJ</name>
<reference evidence="2 3" key="1">
    <citation type="submission" date="2018-08" db="EMBL/GenBank/DDBJ databases">
        <title>Recombination of ecologically and evolutionarily significant loci maintains genetic cohesion in the Pseudomonas syringae species complex.</title>
        <authorList>
            <person name="Dillon M."/>
            <person name="Thakur S."/>
            <person name="Almeida R.N.D."/>
            <person name="Weir B.S."/>
            <person name="Guttman D.S."/>
        </authorList>
    </citation>
    <scope>NUCLEOTIDE SEQUENCE [LARGE SCALE GENOMIC DNA]</scope>
    <source>
        <strain evidence="2 3">ICMP 2788</strain>
    </source>
</reference>
<dbReference type="PANTHER" id="PTHR43316:SF3">
    <property type="entry name" value="HALOACID DEHALOGENASE, TYPE II (AFU_ORTHOLOGUE AFUA_2G07750)-RELATED"/>
    <property type="match status" value="1"/>
</dbReference>
<comment type="caution">
    <text evidence="2">The sequence shown here is derived from an EMBL/GenBank/DDBJ whole genome shotgun (WGS) entry which is preliminary data.</text>
</comment>
<evidence type="ECO:0000256" key="1">
    <source>
        <dbReference type="ARBA" id="ARBA00022801"/>
    </source>
</evidence>
<dbReference type="InterPro" id="IPR036412">
    <property type="entry name" value="HAD-like_sf"/>
</dbReference>
<accession>A0A3M3TY35</accession>
<dbReference type="InterPro" id="IPR023214">
    <property type="entry name" value="HAD_sf"/>
</dbReference>
<dbReference type="Gene3D" id="3.40.50.1000">
    <property type="entry name" value="HAD superfamily/HAD-like"/>
    <property type="match status" value="1"/>
</dbReference>
<dbReference type="PRINTS" id="PR00413">
    <property type="entry name" value="HADHALOGNASE"/>
</dbReference>
<dbReference type="SFLD" id="SFLDG01129">
    <property type="entry name" value="C1.5:_HAD__Beta-PGM__Phosphata"/>
    <property type="match status" value="1"/>
</dbReference>
<sequence length="241" mass="26147">MPCRKVASAQQKVGFLEGVDFLAFDVLEGVCGVSHVQAAIFDAFGTIIRIENARHPFRQLLKLGIAQGRRPKPDDASMLMRHPWGLAQAADHFGIDVTPAELARIQAELDAEVASIQPFADALACIEALQARGLKVAVCSNLAQPYGAAIERIFPGLDGYGFSYELGSLKPDRRIYEAVLTELAVDACKVCMIGDSQRCDRDGPIALGIEGHYLNRTGAGSPSDFRDLMAFKHSVFESRSP</sequence>
<evidence type="ECO:0000313" key="2">
    <source>
        <dbReference type="EMBL" id="RMO25821.1"/>
    </source>
</evidence>
<organism evidence="2 3">
    <name type="scientific">Pseudomonas syringae pv. pisi</name>
    <dbReference type="NCBI Taxonomy" id="59510"/>
    <lineage>
        <taxon>Bacteria</taxon>
        <taxon>Pseudomonadati</taxon>
        <taxon>Pseudomonadota</taxon>
        <taxon>Gammaproteobacteria</taxon>
        <taxon>Pseudomonadales</taxon>
        <taxon>Pseudomonadaceae</taxon>
        <taxon>Pseudomonas</taxon>
        <taxon>Pseudomonas syringae</taxon>
    </lineage>
</organism>
<gene>
    <name evidence="2" type="ORF">ALQ44_05531</name>
</gene>
<dbReference type="InterPro" id="IPR006439">
    <property type="entry name" value="HAD-SF_hydro_IA"/>
</dbReference>
<dbReference type="Proteomes" id="UP000276886">
    <property type="component" value="Unassembled WGS sequence"/>
</dbReference>
<dbReference type="PANTHER" id="PTHR43316">
    <property type="entry name" value="HYDROLASE, HALOACID DELAHOGENASE-RELATED"/>
    <property type="match status" value="1"/>
</dbReference>
<dbReference type="Pfam" id="PF00702">
    <property type="entry name" value="Hydrolase"/>
    <property type="match status" value="1"/>
</dbReference>
<protein>
    <submittedName>
        <fullName evidence="2">Hydrolase, haloacid dehalogenase-like family</fullName>
    </submittedName>
</protein>
<dbReference type="AlphaFoldDB" id="A0A3M3TY35"/>